<reference evidence="6 7" key="1">
    <citation type="journal article" date="2011" name="Proc. Natl. Acad. Sci. U.S.A.">
        <title>Evolutionary erosion of yeast sex chromosomes by mating-type switching accidents.</title>
        <authorList>
            <person name="Gordon J.L."/>
            <person name="Armisen D."/>
            <person name="Proux-Wera E."/>
            <person name="Oheigeartaigh S.S."/>
            <person name="Byrne K.P."/>
            <person name="Wolfe K.H."/>
        </authorList>
    </citation>
    <scope>NUCLEOTIDE SEQUENCE [LARGE SCALE GENOMIC DNA]</scope>
    <source>
        <strain evidence="7">ATCC 10597 / BCRC 20456 / CBS 421 / NBRC 0211 / NRRL Y-12639</strain>
    </source>
</reference>
<dbReference type="InterPro" id="IPR030456">
    <property type="entry name" value="TF_fork_head_CS_2"/>
</dbReference>
<dbReference type="KEGG" id="ndi:NDAI_0I00410"/>
<proteinExistence type="predicted"/>
<dbReference type="GO" id="GO:1903108">
    <property type="term" value="P:regulation of mitochondrial transcription"/>
    <property type="evidence" value="ECO:0007669"/>
    <property type="project" value="EnsemblFungi"/>
</dbReference>
<feature type="region of interest" description="Disordered" evidence="4">
    <location>
        <begin position="476"/>
        <end position="514"/>
    </location>
</feature>
<feature type="compositionally biased region" description="Polar residues" evidence="4">
    <location>
        <begin position="476"/>
        <end position="492"/>
    </location>
</feature>
<dbReference type="OrthoDB" id="5954824at2759"/>
<sequence>MNENILPITSVHPWDLSTDHLVDRKRSINEILEPVVSTSELLTPPNSTTRKNIKEKGISKHNNNNSNSNSNITHNNDNSSPIARSKLKRTKSDGSTRSNGNLSLDELLESLKKRITLDQLTSKPPYSYALLIVLAILQSESSRLTLSQIYAWITDYFPFYKLTEASWQNSIRHNLSLNEAFIKTEKSADGKGHFWEVKPESVLKFFKGENGSYEIIREKLKAFQKEYFSQVPALSQINHVATDINMNTDTDNIINNTIEVNKLFKTIEKSTSLLPKINIPVDPSTEVGKKVISCINVENTNTQEKIIYAREDTDPINPIQEPLPIIDTPGIGSNNIANVNESTPVIQSSSHFTNRGSSFDEKVGTPNKSKLKKSDEFSPPYKMQRFHTSLGLLSLPNDVSTNNIGSPTVRESNPFGPVYDSENTSLRPLSNFANLLKSPANSKRYTCSFNSNFELSPKPTLSWEEPTLARRIQISSSPLKMNDYTTPQPQSPHSKHFAEQKASKLESTPETKTAQRTPYRFITTPKDSTFISKKWQTPSHLFEDIYSSPMIKAMGSTPSSFTKTPRGTILKQFSPKNNSSPNAHHNNVATSSFSSNGLFGVDVYSVWKRATQSVILQTDNNSQKITNGNKKVDKKRRRIVLRWKMRSWIFHLMQYEKS</sequence>
<evidence type="ECO:0000259" key="5">
    <source>
        <dbReference type="PROSITE" id="PS50039"/>
    </source>
</evidence>
<feature type="compositionally biased region" description="Polar residues" evidence="4">
    <location>
        <begin position="39"/>
        <end position="50"/>
    </location>
</feature>
<feature type="compositionally biased region" description="Basic and acidic residues" evidence="4">
    <location>
        <begin position="496"/>
        <end position="509"/>
    </location>
</feature>
<dbReference type="GO" id="GO:0000981">
    <property type="term" value="F:DNA-binding transcription factor activity, RNA polymerase II-specific"/>
    <property type="evidence" value="ECO:0007669"/>
    <property type="project" value="TreeGrafter"/>
</dbReference>
<keyword evidence="1 3" id="KW-0238">DNA-binding</keyword>
<gene>
    <name evidence="6" type="primary">NDAI0I00410</name>
    <name evidence="6" type="ordered locus">NDAI_0I00410</name>
</gene>
<evidence type="ECO:0000313" key="6">
    <source>
        <dbReference type="EMBL" id="CCD26610.1"/>
    </source>
</evidence>
<feature type="compositionally biased region" description="Low complexity" evidence="4">
    <location>
        <begin position="62"/>
        <end position="80"/>
    </location>
</feature>
<dbReference type="OMA" id="DVYSVWK"/>
<dbReference type="FunFam" id="1.10.10.10:FF:000135">
    <property type="entry name" value="forkhead box protein G1"/>
    <property type="match status" value="1"/>
</dbReference>
<dbReference type="PROSITE" id="PS00657">
    <property type="entry name" value="FORK_HEAD_1"/>
    <property type="match status" value="1"/>
</dbReference>
<dbReference type="GO" id="GO:0005634">
    <property type="term" value="C:nucleus"/>
    <property type="evidence" value="ECO:0007669"/>
    <property type="project" value="UniProtKB-SubCell"/>
</dbReference>
<dbReference type="Proteomes" id="UP000000689">
    <property type="component" value="Chromosome 9"/>
</dbReference>
<name>G0WFP9_NAUDC</name>
<accession>G0WFP9</accession>
<keyword evidence="7" id="KW-1185">Reference proteome</keyword>
<dbReference type="PROSITE" id="PS00658">
    <property type="entry name" value="FORK_HEAD_2"/>
    <property type="match status" value="1"/>
</dbReference>
<dbReference type="AlphaFoldDB" id="G0WFP9"/>
<dbReference type="InterPro" id="IPR036390">
    <property type="entry name" value="WH_DNA-bd_sf"/>
</dbReference>
<organism evidence="6 7">
    <name type="scientific">Naumovozyma dairenensis (strain ATCC 10597 / BCRC 20456 / CBS 421 / NBRC 0211 / NRRL Y-12639)</name>
    <name type="common">Saccharomyces dairenensis</name>
    <dbReference type="NCBI Taxonomy" id="1071378"/>
    <lineage>
        <taxon>Eukaryota</taxon>
        <taxon>Fungi</taxon>
        <taxon>Dikarya</taxon>
        <taxon>Ascomycota</taxon>
        <taxon>Saccharomycotina</taxon>
        <taxon>Saccharomycetes</taxon>
        <taxon>Saccharomycetales</taxon>
        <taxon>Saccharomycetaceae</taxon>
        <taxon>Naumovozyma</taxon>
    </lineage>
</organism>
<protein>
    <recommendedName>
        <fullName evidence="5">Fork-head domain-containing protein</fullName>
    </recommendedName>
</protein>
<dbReference type="GO" id="GO:0045944">
    <property type="term" value="P:positive regulation of transcription by RNA polymerase II"/>
    <property type="evidence" value="ECO:0007669"/>
    <property type="project" value="EnsemblFungi"/>
</dbReference>
<evidence type="ECO:0000256" key="4">
    <source>
        <dbReference type="SAM" id="MobiDB-lite"/>
    </source>
</evidence>
<dbReference type="GO" id="GO:0051300">
    <property type="term" value="P:spindle pole body organization"/>
    <property type="evidence" value="ECO:0007669"/>
    <property type="project" value="EnsemblFungi"/>
</dbReference>
<dbReference type="PRINTS" id="PR00053">
    <property type="entry name" value="FORKHEAD"/>
</dbReference>
<dbReference type="InterPro" id="IPR050211">
    <property type="entry name" value="FOX_domain-containing"/>
</dbReference>
<dbReference type="InterPro" id="IPR001766">
    <property type="entry name" value="Fork_head_dom"/>
</dbReference>
<feature type="region of interest" description="Disordered" evidence="4">
    <location>
        <begin position="347"/>
        <end position="378"/>
    </location>
</feature>
<dbReference type="PANTHER" id="PTHR11829">
    <property type="entry name" value="FORKHEAD BOX PROTEIN"/>
    <property type="match status" value="1"/>
</dbReference>
<dbReference type="GO" id="GO:0034599">
    <property type="term" value="P:cellular response to oxidative stress"/>
    <property type="evidence" value="ECO:0007669"/>
    <property type="project" value="EnsemblFungi"/>
</dbReference>
<feature type="compositionally biased region" description="Polar residues" evidence="4">
    <location>
        <begin position="347"/>
        <end position="357"/>
    </location>
</feature>
<dbReference type="GO" id="GO:0000785">
    <property type="term" value="C:chromatin"/>
    <property type="evidence" value="ECO:0007669"/>
    <property type="project" value="EnsemblFungi"/>
</dbReference>
<dbReference type="SUPFAM" id="SSF46785">
    <property type="entry name" value="Winged helix' DNA-binding domain"/>
    <property type="match status" value="1"/>
</dbReference>
<comment type="subcellular location">
    <subcellularLocation>
        <location evidence="3">Nucleus</location>
    </subcellularLocation>
</comment>
<dbReference type="HOGENOM" id="CLU_020432_0_0_1"/>
<dbReference type="STRING" id="1071378.G0WFP9"/>
<dbReference type="RefSeq" id="XP_003671853.1">
    <property type="nucleotide sequence ID" value="XM_003671805.1"/>
</dbReference>
<dbReference type="GO" id="GO:0005739">
    <property type="term" value="C:mitochondrion"/>
    <property type="evidence" value="ECO:0007669"/>
    <property type="project" value="EnsemblFungi"/>
</dbReference>
<dbReference type="InterPro" id="IPR036388">
    <property type="entry name" value="WH-like_DNA-bd_sf"/>
</dbReference>
<dbReference type="GO" id="GO:0000978">
    <property type="term" value="F:RNA polymerase II cis-regulatory region sequence-specific DNA binding"/>
    <property type="evidence" value="ECO:0007669"/>
    <property type="project" value="TreeGrafter"/>
</dbReference>
<dbReference type="PANTHER" id="PTHR11829:SF343">
    <property type="entry name" value="FORK-HEAD DOMAIN-CONTAINING PROTEIN"/>
    <property type="match status" value="1"/>
</dbReference>
<dbReference type="GO" id="GO:0034246">
    <property type="term" value="F:mitochondrial transcription factor activity"/>
    <property type="evidence" value="ECO:0007669"/>
    <property type="project" value="EnsemblFungi"/>
</dbReference>
<dbReference type="InterPro" id="IPR018122">
    <property type="entry name" value="TF_fork_head_CS_1"/>
</dbReference>
<evidence type="ECO:0000256" key="3">
    <source>
        <dbReference type="PROSITE-ProRule" id="PRU00089"/>
    </source>
</evidence>
<dbReference type="EMBL" id="HE580275">
    <property type="protein sequence ID" value="CCD26610.1"/>
    <property type="molecule type" value="Genomic_DNA"/>
</dbReference>
<evidence type="ECO:0000256" key="1">
    <source>
        <dbReference type="ARBA" id="ARBA00023125"/>
    </source>
</evidence>
<dbReference type="eggNOG" id="KOG2294">
    <property type="taxonomic scope" value="Eukaryota"/>
</dbReference>
<dbReference type="Gene3D" id="1.10.10.10">
    <property type="entry name" value="Winged helix-like DNA-binding domain superfamily/Winged helix DNA-binding domain"/>
    <property type="match status" value="1"/>
</dbReference>
<evidence type="ECO:0000313" key="7">
    <source>
        <dbReference type="Proteomes" id="UP000000689"/>
    </source>
</evidence>
<dbReference type="PROSITE" id="PS50039">
    <property type="entry name" value="FORK_HEAD_3"/>
    <property type="match status" value="1"/>
</dbReference>
<feature type="DNA-binding region" description="Fork-head" evidence="3">
    <location>
        <begin position="123"/>
        <end position="206"/>
    </location>
</feature>
<dbReference type="GeneID" id="11496168"/>
<dbReference type="SMART" id="SM00339">
    <property type="entry name" value="FH"/>
    <property type="match status" value="1"/>
</dbReference>
<feature type="region of interest" description="Disordered" evidence="4">
    <location>
        <begin position="39"/>
        <end position="99"/>
    </location>
</feature>
<dbReference type="Pfam" id="PF00250">
    <property type="entry name" value="Forkhead"/>
    <property type="match status" value="1"/>
</dbReference>
<dbReference type="GO" id="GO:0007005">
    <property type="term" value="P:mitochondrion organization"/>
    <property type="evidence" value="ECO:0007669"/>
    <property type="project" value="EnsemblFungi"/>
</dbReference>
<dbReference type="CDD" id="cd00059">
    <property type="entry name" value="FH_FOX"/>
    <property type="match status" value="1"/>
</dbReference>
<keyword evidence="2 3" id="KW-0539">Nucleus</keyword>
<evidence type="ECO:0000256" key="2">
    <source>
        <dbReference type="ARBA" id="ARBA00023242"/>
    </source>
</evidence>
<feature type="domain" description="Fork-head" evidence="5">
    <location>
        <begin position="123"/>
        <end position="206"/>
    </location>
</feature>